<dbReference type="Pfam" id="PF00027">
    <property type="entry name" value="cNMP_binding"/>
    <property type="match status" value="1"/>
</dbReference>
<name>A0A7W8A924_9ACTN</name>
<dbReference type="SUPFAM" id="SSF46785">
    <property type="entry name" value="Winged helix' DNA-binding domain"/>
    <property type="match status" value="1"/>
</dbReference>
<dbReference type="InterPro" id="IPR050397">
    <property type="entry name" value="Env_Response_Regulators"/>
</dbReference>
<keyword evidence="6" id="KW-1185">Reference proteome</keyword>
<dbReference type="InterPro" id="IPR012318">
    <property type="entry name" value="HTH_CRP"/>
</dbReference>
<keyword evidence="3" id="KW-0804">Transcription</keyword>
<evidence type="ECO:0000256" key="2">
    <source>
        <dbReference type="ARBA" id="ARBA00023125"/>
    </source>
</evidence>
<evidence type="ECO:0000256" key="1">
    <source>
        <dbReference type="ARBA" id="ARBA00023015"/>
    </source>
</evidence>
<dbReference type="InterPro" id="IPR036390">
    <property type="entry name" value="WH_DNA-bd_sf"/>
</dbReference>
<dbReference type="InterPro" id="IPR000595">
    <property type="entry name" value="cNMP-bd_dom"/>
</dbReference>
<dbReference type="Pfam" id="PF13545">
    <property type="entry name" value="HTH_Crp_2"/>
    <property type="match status" value="1"/>
</dbReference>
<organism evidence="5 6">
    <name type="scientific">Nonomuraea endophytica</name>
    <dbReference type="NCBI Taxonomy" id="714136"/>
    <lineage>
        <taxon>Bacteria</taxon>
        <taxon>Bacillati</taxon>
        <taxon>Actinomycetota</taxon>
        <taxon>Actinomycetes</taxon>
        <taxon>Streptosporangiales</taxon>
        <taxon>Streptosporangiaceae</taxon>
        <taxon>Nonomuraea</taxon>
    </lineage>
</organism>
<protein>
    <submittedName>
        <fullName evidence="5">CRP-like cAMP-binding protein</fullName>
    </submittedName>
</protein>
<dbReference type="InterPro" id="IPR014710">
    <property type="entry name" value="RmlC-like_jellyroll"/>
</dbReference>
<dbReference type="GO" id="GO:0005829">
    <property type="term" value="C:cytosol"/>
    <property type="evidence" value="ECO:0007669"/>
    <property type="project" value="TreeGrafter"/>
</dbReference>
<reference evidence="5 6" key="1">
    <citation type="submission" date="2020-08" db="EMBL/GenBank/DDBJ databases">
        <title>Genomic Encyclopedia of Type Strains, Phase IV (KMG-IV): sequencing the most valuable type-strain genomes for metagenomic binning, comparative biology and taxonomic classification.</title>
        <authorList>
            <person name="Goeker M."/>
        </authorList>
    </citation>
    <scope>NUCLEOTIDE SEQUENCE [LARGE SCALE GENOMIC DNA]</scope>
    <source>
        <strain evidence="5 6">DSM 45385</strain>
    </source>
</reference>
<evidence type="ECO:0000313" key="6">
    <source>
        <dbReference type="Proteomes" id="UP000568380"/>
    </source>
</evidence>
<keyword evidence="1" id="KW-0805">Transcription regulation</keyword>
<dbReference type="PANTHER" id="PTHR24567">
    <property type="entry name" value="CRP FAMILY TRANSCRIPTIONAL REGULATORY PROTEIN"/>
    <property type="match status" value="1"/>
</dbReference>
<feature type="domain" description="Cyclic nucleotide-binding" evidence="4">
    <location>
        <begin position="1"/>
        <end position="76"/>
    </location>
</feature>
<dbReference type="GO" id="GO:0003677">
    <property type="term" value="F:DNA binding"/>
    <property type="evidence" value="ECO:0007669"/>
    <property type="project" value="UniProtKB-KW"/>
</dbReference>
<dbReference type="InterPro" id="IPR018490">
    <property type="entry name" value="cNMP-bd_dom_sf"/>
</dbReference>
<dbReference type="Proteomes" id="UP000568380">
    <property type="component" value="Unassembled WGS sequence"/>
</dbReference>
<dbReference type="PROSITE" id="PS50042">
    <property type="entry name" value="CNMP_BINDING_3"/>
    <property type="match status" value="1"/>
</dbReference>
<evidence type="ECO:0000259" key="4">
    <source>
        <dbReference type="PROSITE" id="PS50042"/>
    </source>
</evidence>
<dbReference type="PANTHER" id="PTHR24567:SF74">
    <property type="entry name" value="HTH-TYPE TRANSCRIPTIONAL REGULATOR ARCR"/>
    <property type="match status" value="1"/>
</dbReference>
<accession>A0A7W8A924</accession>
<evidence type="ECO:0000313" key="5">
    <source>
        <dbReference type="EMBL" id="MBB5081887.1"/>
    </source>
</evidence>
<dbReference type="GO" id="GO:0003700">
    <property type="term" value="F:DNA-binding transcription factor activity"/>
    <property type="evidence" value="ECO:0007669"/>
    <property type="project" value="TreeGrafter"/>
</dbReference>
<dbReference type="CDD" id="cd00038">
    <property type="entry name" value="CAP_ED"/>
    <property type="match status" value="1"/>
</dbReference>
<sequence length="183" mass="19714">MRQGEAGAFVLCLTSGRVKVTRCEPDGAELLLAIRGPGEVVGAIAVIDGGPRSATVTALRYCVAYALPATRFHAIVDSCRLTDRLIRHVLDRLREGEDLRSELAQLSAKRRVIAVLLRFAACDESATQAVEISQDELAGAVGLSRAAVAAELSELRQAGLVATGRRRLELLDTNALRRILVER</sequence>
<comment type="caution">
    <text evidence="5">The sequence shown here is derived from an EMBL/GenBank/DDBJ whole genome shotgun (WGS) entry which is preliminary data.</text>
</comment>
<evidence type="ECO:0000256" key="3">
    <source>
        <dbReference type="ARBA" id="ARBA00023163"/>
    </source>
</evidence>
<keyword evidence="2" id="KW-0238">DNA-binding</keyword>
<proteinExistence type="predicted"/>
<dbReference type="EMBL" id="JACHIN010000012">
    <property type="protein sequence ID" value="MBB5081887.1"/>
    <property type="molecule type" value="Genomic_DNA"/>
</dbReference>
<dbReference type="SUPFAM" id="SSF51206">
    <property type="entry name" value="cAMP-binding domain-like"/>
    <property type="match status" value="1"/>
</dbReference>
<dbReference type="SMART" id="SM00419">
    <property type="entry name" value="HTH_CRP"/>
    <property type="match status" value="1"/>
</dbReference>
<gene>
    <name evidence="5" type="ORF">HNR40_007382</name>
</gene>
<dbReference type="AlphaFoldDB" id="A0A7W8A924"/>
<dbReference type="Gene3D" id="2.60.120.10">
    <property type="entry name" value="Jelly Rolls"/>
    <property type="match status" value="1"/>
</dbReference>